<dbReference type="AlphaFoldDB" id="A0A2K3P2U3"/>
<keyword evidence="1" id="KW-0175">Coiled coil</keyword>
<protein>
    <submittedName>
        <fullName evidence="2">Uncharacterized protein</fullName>
    </submittedName>
</protein>
<dbReference type="EMBL" id="ASHM01003258">
    <property type="protein sequence ID" value="PNY09612.1"/>
    <property type="molecule type" value="Genomic_DNA"/>
</dbReference>
<sequence length="57" mass="6501">MGKKIKKKRSSEVESDAIREMREKIERVESEEKELMKKGFAGGEIAEKRKMIGCGTV</sequence>
<evidence type="ECO:0000313" key="3">
    <source>
        <dbReference type="Proteomes" id="UP000236291"/>
    </source>
</evidence>
<gene>
    <name evidence="2" type="ORF">L195_g006166</name>
</gene>
<comment type="caution">
    <text evidence="2">The sequence shown here is derived from an EMBL/GenBank/DDBJ whole genome shotgun (WGS) entry which is preliminary data.</text>
</comment>
<dbReference type="Proteomes" id="UP000236291">
    <property type="component" value="Unassembled WGS sequence"/>
</dbReference>
<evidence type="ECO:0000313" key="2">
    <source>
        <dbReference type="EMBL" id="PNY09612.1"/>
    </source>
</evidence>
<name>A0A2K3P2U3_TRIPR</name>
<organism evidence="2 3">
    <name type="scientific">Trifolium pratense</name>
    <name type="common">Red clover</name>
    <dbReference type="NCBI Taxonomy" id="57577"/>
    <lineage>
        <taxon>Eukaryota</taxon>
        <taxon>Viridiplantae</taxon>
        <taxon>Streptophyta</taxon>
        <taxon>Embryophyta</taxon>
        <taxon>Tracheophyta</taxon>
        <taxon>Spermatophyta</taxon>
        <taxon>Magnoliopsida</taxon>
        <taxon>eudicotyledons</taxon>
        <taxon>Gunneridae</taxon>
        <taxon>Pentapetalae</taxon>
        <taxon>rosids</taxon>
        <taxon>fabids</taxon>
        <taxon>Fabales</taxon>
        <taxon>Fabaceae</taxon>
        <taxon>Papilionoideae</taxon>
        <taxon>50 kb inversion clade</taxon>
        <taxon>NPAAA clade</taxon>
        <taxon>Hologalegina</taxon>
        <taxon>IRL clade</taxon>
        <taxon>Trifolieae</taxon>
        <taxon>Trifolium</taxon>
    </lineage>
</organism>
<accession>A0A2K3P2U3</accession>
<reference evidence="2 3" key="1">
    <citation type="journal article" date="2014" name="Am. J. Bot.">
        <title>Genome assembly and annotation for red clover (Trifolium pratense; Fabaceae).</title>
        <authorList>
            <person name="Istvanek J."/>
            <person name="Jaros M."/>
            <person name="Krenek A."/>
            <person name="Repkova J."/>
        </authorList>
    </citation>
    <scope>NUCLEOTIDE SEQUENCE [LARGE SCALE GENOMIC DNA]</scope>
    <source>
        <strain evidence="3">cv. Tatra</strain>
        <tissue evidence="2">Young leaves</tissue>
    </source>
</reference>
<feature type="coiled-coil region" evidence="1">
    <location>
        <begin position="11"/>
        <end position="38"/>
    </location>
</feature>
<proteinExistence type="predicted"/>
<evidence type="ECO:0000256" key="1">
    <source>
        <dbReference type="SAM" id="Coils"/>
    </source>
</evidence>
<reference evidence="2 3" key="2">
    <citation type="journal article" date="2017" name="Front. Plant Sci.">
        <title>Gene Classification and Mining of Molecular Markers Useful in Red Clover (Trifolium pratense) Breeding.</title>
        <authorList>
            <person name="Istvanek J."/>
            <person name="Dluhosova J."/>
            <person name="Dluhos P."/>
            <person name="Patkova L."/>
            <person name="Nedelnik J."/>
            <person name="Repkova J."/>
        </authorList>
    </citation>
    <scope>NUCLEOTIDE SEQUENCE [LARGE SCALE GENOMIC DNA]</scope>
    <source>
        <strain evidence="3">cv. Tatra</strain>
        <tissue evidence="2">Young leaves</tissue>
    </source>
</reference>